<dbReference type="PROSITE" id="PS51006">
    <property type="entry name" value="PABS_2"/>
    <property type="match status" value="1"/>
</dbReference>
<evidence type="ECO:0000256" key="6">
    <source>
        <dbReference type="PROSITE-ProRule" id="PRU00354"/>
    </source>
</evidence>
<dbReference type="UniPathway" id="UPA00248">
    <property type="reaction ID" value="UER00314"/>
</dbReference>
<evidence type="ECO:0000256" key="8">
    <source>
        <dbReference type="RuleBase" id="RU003837"/>
    </source>
</evidence>
<dbReference type="InterPro" id="IPR030374">
    <property type="entry name" value="PABS"/>
</dbReference>
<dbReference type="NCBIfam" id="NF002010">
    <property type="entry name" value="PRK00811.1"/>
    <property type="match status" value="1"/>
</dbReference>
<feature type="binding site" evidence="5">
    <location>
        <begin position="136"/>
        <end position="137"/>
    </location>
    <ligand>
        <name>S-methyl-5'-thioadenosine</name>
        <dbReference type="ChEBI" id="CHEBI:17509"/>
    </ligand>
</feature>
<dbReference type="CDD" id="cd02440">
    <property type="entry name" value="AdoMet_MTases"/>
    <property type="match status" value="1"/>
</dbReference>
<evidence type="ECO:0000313" key="11">
    <source>
        <dbReference type="Proteomes" id="UP000003947"/>
    </source>
</evidence>
<dbReference type="eggNOG" id="COG0421">
    <property type="taxonomic scope" value="Bacteria"/>
</dbReference>
<accession>I4Z0U2</accession>
<sequence>MNWFQEKLYEHHKQILSMESVLYHWRTEFQDVLIFENATFGKVLVLDGIVQLTERDNHIYHEMIAHVPLMAHGSARDVLIIGGGDGGTLKEVLKHPVESATLVELDGEVIDLSRRFLPEVSGGAFDDPRANVLVMDGTRYVTETEAMFDVIIIDSTDPMGPGEPLFTPAFYRACRRRLRPGGRIVVQSGAPFFQPDELAMVRERLSGSFAEVRPYLAPVPTYAGGMLALVAAGESRDALRPSTDVLRERFGVLQSRTRYYTPEVHRAAFTLAPSFEPSSLREDPMPTRFLKTGS</sequence>
<feature type="active site" description="Proton acceptor" evidence="5 6">
    <location>
        <position position="154"/>
    </location>
</feature>
<feature type="binding site" evidence="5">
    <location>
        <position position="30"/>
    </location>
    <ligand>
        <name>S-methyl-5'-thioadenosine</name>
        <dbReference type="ChEBI" id="CHEBI:17509"/>
    </ligand>
</feature>
<dbReference type="PATRIC" id="fig|864069.3.peg.1279"/>
<dbReference type="AlphaFoldDB" id="I4Z0U2"/>
<evidence type="ECO:0000256" key="1">
    <source>
        <dbReference type="ARBA" id="ARBA00007867"/>
    </source>
</evidence>
<dbReference type="Gene3D" id="3.40.50.150">
    <property type="entry name" value="Vaccinia Virus protein VP39"/>
    <property type="match status" value="1"/>
</dbReference>
<evidence type="ECO:0000256" key="4">
    <source>
        <dbReference type="ARBA" id="ARBA00023115"/>
    </source>
</evidence>
<dbReference type="SUPFAM" id="SSF53335">
    <property type="entry name" value="S-adenosyl-L-methionine-dependent methyltransferases"/>
    <property type="match status" value="1"/>
</dbReference>
<dbReference type="PANTHER" id="PTHR11558">
    <property type="entry name" value="SPERMIDINE/SPERMINE SYNTHASE"/>
    <property type="match status" value="1"/>
</dbReference>
<dbReference type="PANTHER" id="PTHR11558:SF11">
    <property type="entry name" value="SPERMIDINE SYNTHASE"/>
    <property type="match status" value="1"/>
</dbReference>
<dbReference type="OrthoDB" id="9793120at2"/>
<name>I4Z0U2_9HYPH</name>
<evidence type="ECO:0000259" key="9">
    <source>
        <dbReference type="PROSITE" id="PS51006"/>
    </source>
</evidence>
<feature type="binding site" evidence="5">
    <location>
        <position position="61"/>
    </location>
    <ligand>
        <name>spermidine</name>
        <dbReference type="ChEBI" id="CHEBI:57834"/>
    </ligand>
</feature>
<keyword evidence="3 5" id="KW-0745">Spermidine biosynthesis</keyword>
<feature type="binding site" evidence="5">
    <location>
        <position position="85"/>
    </location>
    <ligand>
        <name>spermidine</name>
        <dbReference type="ChEBI" id="CHEBI:57834"/>
    </ligand>
</feature>
<keyword evidence="2 5" id="KW-0808">Transferase</keyword>
<dbReference type="Proteomes" id="UP000003947">
    <property type="component" value="Unassembled WGS sequence"/>
</dbReference>
<dbReference type="STRING" id="864069.MicloDRAFT_00011540"/>
<dbReference type="InterPro" id="IPR001045">
    <property type="entry name" value="Spermi_synthase"/>
</dbReference>
<dbReference type="Gene3D" id="2.30.140.10">
    <property type="entry name" value="Spermidine synthase, tetramerisation domain"/>
    <property type="match status" value="1"/>
</dbReference>
<gene>
    <name evidence="5" type="primary">speE</name>
    <name evidence="10" type="ORF">MicloDRAFT_00011540</name>
</gene>
<keyword evidence="11" id="KW-1185">Reference proteome</keyword>
<protein>
    <recommendedName>
        <fullName evidence="5">Polyamine aminopropyltransferase</fullName>
    </recommendedName>
    <alternativeName>
        <fullName evidence="5">Putrescine aminopropyltransferase</fullName>
        <shortName evidence="5">PAPT</shortName>
    </alternativeName>
    <alternativeName>
        <fullName evidence="5">Spermidine synthase</fullName>
        <shortName evidence="5">SPDS</shortName>
        <shortName evidence="5">SPDSY</shortName>
        <ecNumber evidence="5">2.5.1.16</ecNumber>
    </alternativeName>
</protein>
<dbReference type="RefSeq" id="WP_009489832.1">
    <property type="nucleotide sequence ID" value="NZ_CP141050.1"/>
</dbReference>
<dbReference type="NCBIfam" id="TIGR00417">
    <property type="entry name" value="speE"/>
    <property type="match status" value="1"/>
</dbReference>
<evidence type="ECO:0000256" key="3">
    <source>
        <dbReference type="ARBA" id="ARBA00023066"/>
    </source>
</evidence>
<dbReference type="InterPro" id="IPR035246">
    <property type="entry name" value="Spermidine_synt_N"/>
</dbReference>
<keyword evidence="4 5" id="KW-0620">Polyamine biosynthesis</keyword>
<dbReference type="PROSITE" id="PS01330">
    <property type="entry name" value="PABS_1"/>
    <property type="match status" value="1"/>
</dbReference>
<dbReference type="Pfam" id="PF17284">
    <property type="entry name" value="Spermine_synt_N"/>
    <property type="match status" value="1"/>
</dbReference>
<comment type="similarity">
    <text evidence="1 5 7">Belongs to the spermidine/spermine synthase family.</text>
</comment>
<dbReference type="InterPro" id="IPR030373">
    <property type="entry name" value="PABS_CS"/>
</dbReference>
<feature type="domain" description="PABS" evidence="9">
    <location>
        <begin position="1"/>
        <end position="234"/>
    </location>
</feature>
<dbReference type="InterPro" id="IPR037163">
    <property type="entry name" value="Spermidine_synt_N_sf"/>
</dbReference>
<dbReference type="HOGENOM" id="CLU_048199_1_0_5"/>
<organism evidence="10 11">
    <name type="scientific">Microvirga lotononidis</name>
    <dbReference type="NCBI Taxonomy" id="864069"/>
    <lineage>
        <taxon>Bacteria</taxon>
        <taxon>Pseudomonadati</taxon>
        <taxon>Pseudomonadota</taxon>
        <taxon>Alphaproteobacteria</taxon>
        <taxon>Hyphomicrobiales</taxon>
        <taxon>Methylobacteriaceae</taxon>
        <taxon>Microvirga</taxon>
    </lineage>
</organism>
<dbReference type="EMBL" id="JH660640">
    <property type="protein sequence ID" value="EIM29834.1"/>
    <property type="molecule type" value="Genomic_DNA"/>
</dbReference>
<dbReference type="GO" id="GO:0004766">
    <property type="term" value="F:spermidine synthase activity"/>
    <property type="evidence" value="ECO:0007669"/>
    <property type="project" value="UniProtKB-UniRule"/>
</dbReference>
<feature type="binding site" evidence="5">
    <location>
        <begin position="154"/>
        <end position="157"/>
    </location>
    <ligand>
        <name>spermidine</name>
        <dbReference type="ChEBI" id="CHEBI:57834"/>
    </ligand>
</feature>
<comment type="function">
    <text evidence="5">Catalyzes the irreversible transfer of a propylamine group from the amino donor S-adenosylmethioninamine (decarboxy-AdoMet) to putrescine (1,4-diaminobutane) to yield spermidine.</text>
</comment>
<feature type="binding site" evidence="5">
    <location>
        <position position="161"/>
    </location>
    <ligand>
        <name>S-methyl-5'-thioadenosine</name>
        <dbReference type="ChEBI" id="CHEBI:17509"/>
    </ligand>
</feature>
<dbReference type="GO" id="GO:0005829">
    <property type="term" value="C:cytosol"/>
    <property type="evidence" value="ECO:0007669"/>
    <property type="project" value="TreeGrafter"/>
</dbReference>
<dbReference type="Pfam" id="PF01564">
    <property type="entry name" value="Spermine_synth"/>
    <property type="match status" value="1"/>
</dbReference>
<dbReference type="InterPro" id="IPR029063">
    <property type="entry name" value="SAM-dependent_MTases_sf"/>
</dbReference>
<dbReference type="HAMAP" id="MF_00198">
    <property type="entry name" value="Spermidine_synth"/>
    <property type="match status" value="1"/>
</dbReference>
<evidence type="ECO:0000256" key="7">
    <source>
        <dbReference type="RuleBase" id="RU003836"/>
    </source>
</evidence>
<comment type="catalytic activity">
    <reaction evidence="5 8">
        <text>S-adenosyl 3-(methylsulfanyl)propylamine + putrescine = S-methyl-5'-thioadenosine + spermidine + H(+)</text>
        <dbReference type="Rhea" id="RHEA:12721"/>
        <dbReference type="ChEBI" id="CHEBI:15378"/>
        <dbReference type="ChEBI" id="CHEBI:17509"/>
        <dbReference type="ChEBI" id="CHEBI:57443"/>
        <dbReference type="ChEBI" id="CHEBI:57834"/>
        <dbReference type="ChEBI" id="CHEBI:326268"/>
        <dbReference type="EC" id="2.5.1.16"/>
    </reaction>
</comment>
<dbReference type="GO" id="GO:0008295">
    <property type="term" value="P:spermidine biosynthetic process"/>
    <property type="evidence" value="ECO:0007669"/>
    <property type="project" value="UniProtKB-UniRule"/>
</dbReference>
<comment type="pathway">
    <text evidence="5">Amine and polyamine biosynthesis; spermidine biosynthesis; spermidine from putrescine: step 1/1.</text>
</comment>
<comment type="subunit">
    <text evidence="5">Homodimer or homotetramer.</text>
</comment>
<evidence type="ECO:0000256" key="2">
    <source>
        <dbReference type="ARBA" id="ARBA00022679"/>
    </source>
</evidence>
<evidence type="ECO:0000256" key="5">
    <source>
        <dbReference type="HAMAP-Rule" id="MF_00198"/>
    </source>
</evidence>
<evidence type="ECO:0000313" key="10">
    <source>
        <dbReference type="EMBL" id="EIM29834.1"/>
    </source>
</evidence>
<dbReference type="EC" id="2.5.1.16" evidence="5"/>
<reference evidence="10 11" key="1">
    <citation type="submission" date="2012-02" db="EMBL/GenBank/DDBJ databases">
        <title>Improved High-Quality Draft sequence of Microvirga sp. WSM3557.</title>
        <authorList>
            <consortium name="US DOE Joint Genome Institute"/>
            <person name="Lucas S."/>
            <person name="Han J."/>
            <person name="Lapidus A."/>
            <person name="Cheng J.-F."/>
            <person name="Goodwin L."/>
            <person name="Pitluck S."/>
            <person name="Peters L."/>
            <person name="Zhang X."/>
            <person name="Detter J.C."/>
            <person name="Han C."/>
            <person name="Tapia R."/>
            <person name="Land M."/>
            <person name="Hauser L."/>
            <person name="Kyrpides N."/>
            <person name="Ivanova N."/>
            <person name="Pagani I."/>
            <person name="Brau L."/>
            <person name="Yates R."/>
            <person name="O'Hara G."/>
            <person name="Rui T."/>
            <person name="Howieson J."/>
            <person name="Reeve W."/>
            <person name="Woyke T."/>
        </authorList>
    </citation>
    <scope>NUCLEOTIDE SEQUENCE [LARGE SCALE GENOMIC DNA]</scope>
    <source>
        <strain evidence="10 11">WSM3557</strain>
    </source>
</reference>
<feature type="binding site" evidence="5">
    <location>
        <position position="104"/>
    </location>
    <ligand>
        <name>S-methyl-5'-thioadenosine</name>
        <dbReference type="ChEBI" id="CHEBI:17509"/>
    </ligand>
</feature>
<proteinExistence type="inferred from homology"/>